<feature type="compositionally biased region" description="Polar residues" evidence="1">
    <location>
        <begin position="1"/>
        <end position="11"/>
    </location>
</feature>
<protein>
    <submittedName>
        <fullName evidence="2">Uncharacterized protein</fullName>
    </submittedName>
</protein>
<gene>
    <name evidence="2" type="ORF">ASEP1449_LOCUS14098</name>
</gene>
<feature type="region of interest" description="Disordered" evidence="1">
    <location>
        <begin position="1"/>
        <end position="35"/>
    </location>
</feature>
<name>A0A7S2XTY0_9STRA</name>
<accession>A0A7S2XTY0</accession>
<proteinExistence type="predicted"/>
<dbReference type="AlphaFoldDB" id="A0A7S2XTY0"/>
<dbReference type="EMBL" id="HBHQ01020912">
    <property type="protein sequence ID" value="CAD9822264.1"/>
    <property type="molecule type" value="Transcribed_RNA"/>
</dbReference>
<feature type="compositionally biased region" description="Basic residues" evidence="1">
    <location>
        <begin position="18"/>
        <end position="29"/>
    </location>
</feature>
<evidence type="ECO:0000256" key="1">
    <source>
        <dbReference type="SAM" id="MobiDB-lite"/>
    </source>
</evidence>
<organism evidence="2">
    <name type="scientific">Attheya septentrionalis</name>
    <dbReference type="NCBI Taxonomy" id="420275"/>
    <lineage>
        <taxon>Eukaryota</taxon>
        <taxon>Sar</taxon>
        <taxon>Stramenopiles</taxon>
        <taxon>Ochrophyta</taxon>
        <taxon>Bacillariophyta</taxon>
        <taxon>Coscinodiscophyceae</taxon>
        <taxon>Chaetocerotophycidae</taxon>
        <taxon>Chaetocerotales</taxon>
        <taxon>Attheyaceae</taxon>
        <taxon>Attheya</taxon>
    </lineage>
</organism>
<reference evidence="2" key="1">
    <citation type="submission" date="2021-01" db="EMBL/GenBank/DDBJ databases">
        <authorList>
            <person name="Corre E."/>
            <person name="Pelletier E."/>
            <person name="Niang G."/>
            <person name="Scheremetjew M."/>
            <person name="Finn R."/>
            <person name="Kale V."/>
            <person name="Holt S."/>
            <person name="Cochrane G."/>
            <person name="Meng A."/>
            <person name="Brown T."/>
            <person name="Cohen L."/>
        </authorList>
    </citation>
    <scope>NUCLEOTIDE SEQUENCE</scope>
    <source>
        <strain evidence="2">CCMP2084</strain>
    </source>
</reference>
<sequence length="103" mass="11754">MGSKISKNSVETNERVASRKWSKKRRPKDKKTEEEVLQEEVSKNYLCTGAMGACGNTVQEEMKGSYLDTLSAVDQVWNVFTLKDHEIDGVLKKVDKAVRDFER</sequence>
<evidence type="ECO:0000313" key="2">
    <source>
        <dbReference type="EMBL" id="CAD9822264.1"/>
    </source>
</evidence>